<keyword evidence="2 7" id="KW-0699">rRNA-binding</keyword>
<organism evidence="11 12">
    <name type="scientific">candidate division WS6 bacterium GW2011_GWF1_35_23</name>
    <dbReference type="NCBI Taxonomy" id="1619097"/>
    <lineage>
        <taxon>Bacteria</taxon>
        <taxon>Candidatus Dojkabacteria</taxon>
    </lineage>
</organism>
<comment type="caution">
    <text evidence="11">The sequence shown here is derived from an EMBL/GenBank/DDBJ whole genome shotgun (WGS) entry which is preliminary data.</text>
</comment>
<keyword evidence="3 7" id="KW-0694">RNA-binding</keyword>
<dbReference type="GO" id="GO:0019843">
    <property type="term" value="F:rRNA binding"/>
    <property type="evidence" value="ECO:0007669"/>
    <property type="project" value="UniProtKB-UniRule"/>
</dbReference>
<accession>A0A0G0ESR6</accession>
<comment type="similarity">
    <text evidence="1 7 8">Belongs to the universal ribosomal protein uL22 family.</text>
</comment>
<dbReference type="Gene3D" id="3.90.470.10">
    <property type="entry name" value="Ribosomal protein L22/L17"/>
    <property type="match status" value="1"/>
</dbReference>
<dbReference type="NCBIfam" id="TIGR01044">
    <property type="entry name" value="rplV_bact"/>
    <property type="match status" value="1"/>
</dbReference>
<evidence type="ECO:0000256" key="8">
    <source>
        <dbReference type="RuleBase" id="RU004005"/>
    </source>
</evidence>
<evidence type="ECO:0000256" key="7">
    <source>
        <dbReference type="HAMAP-Rule" id="MF_01331"/>
    </source>
</evidence>
<dbReference type="PANTHER" id="PTHR13501">
    <property type="entry name" value="CHLOROPLAST 50S RIBOSOMAL PROTEIN L22-RELATED"/>
    <property type="match status" value="1"/>
</dbReference>
<dbReference type="Proteomes" id="UP000034816">
    <property type="component" value="Unassembled WGS sequence"/>
</dbReference>
<comment type="subunit">
    <text evidence="7 9">Part of the 50S ribosomal subunit.</text>
</comment>
<evidence type="ECO:0000313" key="12">
    <source>
        <dbReference type="Proteomes" id="UP000034816"/>
    </source>
</evidence>
<evidence type="ECO:0000256" key="1">
    <source>
        <dbReference type="ARBA" id="ARBA00009451"/>
    </source>
</evidence>
<evidence type="ECO:0000256" key="9">
    <source>
        <dbReference type="RuleBase" id="RU004006"/>
    </source>
</evidence>
<evidence type="ECO:0000313" key="11">
    <source>
        <dbReference type="EMBL" id="KKP78120.1"/>
    </source>
</evidence>
<dbReference type="InterPro" id="IPR036394">
    <property type="entry name" value="Ribosomal_uL22_sf"/>
</dbReference>
<proteinExistence type="inferred from homology"/>
<evidence type="ECO:0000256" key="3">
    <source>
        <dbReference type="ARBA" id="ARBA00022884"/>
    </source>
</evidence>
<name>A0A0G0ESR6_9BACT</name>
<dbReference type="InterPro" id="IPR047867">
    <property type="entry name" value="Ribosomal_uL22_bac/org-type"/>
</dbReference>
<evidence type="ECO:0000256" key="4">
    <source>
        <dbReference type="ARBA" id="ARBA00022980"/>
    </source>
</evidence>
<dbReference type="Pfam" id="PF00237">
    <property type="entry name" value="Ribosomal_L22"/>
    <property type="match status" value="1"/>
</dbReference>
<reference evidence="11 12" key="1">
    <citation type="journal article" date="2015" name="Nature">
        <title>rRNA introns, odd ribosomes, and small enigmatic genomes across a large radiation of phyla.</title>
        <authorList>
            <person name="Brown C.T."/>
            <person name="Hug L.A."/>
            <person name="Thomas B.C."/>
            <person name="Sharon I."/>
            <person name="Castelle C.J."/>
            <person name="Singh A."/>
            <person name="Wilkins M.J."/>
            <person name="Williams K.H."/>
            <person name="Banfield J.F."/>
        </authorList>
    </citation>
    <scope>NUCLEOTIDE SEQUENCE [LARGE SCALE GENOMIC DNA]</scope>
</reference>
<evidence type="ECO:0000256" key="2">
    <source>
        <dbReference type="ARBA" id="ARBA00022730"/>
    </source>
</evidence>
<evidence type="ECO:0000256" key="5">
    <source>
        <dbReference type="ARBA" id="ARBA00023274"/>
    </source>
</evidence>
<comment type="function">
    <text evidence="7 10">This protein binds specifically to 23S rRNA; its binding is stimulated by other ribosomal proteins, e.g., L4, L17, and L20. It is important during the early stages of 50S assembly. It makes multiple contacts with different domains of the 23S rRNA in the assembled 50S subunit and ribosome.</text>
</comment>
<gene>
    <name evidence="7" type="primary">rplV</name>
    <name evidence="11" type="ORF">UR73_C0003G0015</name>
</gene>
<dbReference type="EMBL" id="LBQH01000003">
    <property type="protein sequence ID" value="KKP78120.1"/>
    <property type="molecule type" value="Genomic_DNA"/>
</dbReference>
<evidence type="ECO:0000256" key="10">
    <source>
        <dbReference type="RuleBase" id="RU004008"/>
    </source>
</evidence>
<dbReference type="GO" id="GO:0006412">
    <property type="term" value="P:translation"/>
    <property type="evidence" value="ECO:0007669"/>
    <property type="project" value="UniProtKB-UniRule"/>
</dbReference>
<dbReference type="InterPro" id="IPR005727">
    <property type="entry name" value="Ribosomal_uL22_bac/chlpt-type"/>
</dbReference>
<sequence>MEEKTVQVKVKDIAQSPQKLRLVADTVRGKQVDKALDILMILNKKGCDIVKKALLSGIASARELHSVDKDELIVSKISVDESRTLKRVRFASRGRTSRITKRRSHLNLELKVK</sequence>
<comment type="function">
    <text evidence="7">The globular domain of the protein is located near the polypeptide exit tunnel on the outside of the subunit, while an extended beta-hairpin is found that lines the wall of the exit tunnel in the center of the 70S ribosome.</text>
</comment>
<dbReference type="HAMAP" id="MF_01331_B">
    <property type="entry name" value="Ribosomal_uL22_B"/>
    <property type="match status" value="1"/>
</dbReference>
<dbReference type="PANTHER" id="PTHR13501:SF8">
    <property type="entry name" value="LARGE RIBOSOMAL SUBUNIT PROTEIN UL22M"/>
    <property type="match status" value="1"/>
</dbReference>
<keyword evidence="5 7" id="KW-0687">Ribonucleoprotein</keyword>
<dbReference type="SUPFAM" id="SSF54843">
    <property type="entry name" value="Ribosomal protein L22"/>
    <property type="match status" value="1"/>
</dbReference>
<protein>
    <recommendedName>
        <fullName evidence="6 7">Large ribosomal subunit protein uL22</fullName>
    </recommendedName>
</protein>
<dbReference type="GO" id="GO:0003735">
    <property type="term" value="F:structural constituent of ribosome"/>
    <property type="evidence" value="ECO:0007669"/>
    <property type="project" value="InterPro"/>
</dbReference>
<dbReference type="GO" id="GO:0022625">
    <property type="term" value="C:cytosolic large ribosomal subunit"/>
    <property type="evidence" value="ECO:0007669"/>
    <property type="project" value="TreeGrafter"/>
</dbReference>
<dbReference type="InterPro" id="IPR001063">
    <property type="entry name" value="Ribosomal_uL22"/>
</dbReference>
<evidence type="ECO:0000256" key="6">
    <source>
        <dbReference type="ARBA" id="ARBA00035207"/>
    </source>
</evidence>
<dbReference type="AlphaFoldDB" id="A0A0G0ESR6"/>
<keyword evidence="4 7" id="KW-0689">Ribosomal protein</keyword>